<dbReference type="FunFam" id="3.40.50.10380:FF:000003">
    <property type="entry name" value="NADP-dependent malic enzyme"/>
    <property type="match status" value="1"/>
</dbReference>
<dbReference type="CDD" id="cd05311">
    <property type="entry name" value="NAD_bind_2_malic_enz"/>
    <property type="match status" value="1"/>
</dbReference>
<dbReference type="InterPro" id="IPR046346">
    <property type="entry name" value="Aminoacid_DH-like_N_sf"/>
</dbReference>
<dbReference type="KEGG" id="fms:M1R53_00380"/>
<dbReference type="InterPro" id="IPR001891">
    <property type="entry name" value="Malic_OxRdtase"/>
</dbReference>
<dbReference type="GO" id="GO:0016616">
    <property type="term" value="F:oxidoreductase activity, acting on the CH-OH group of donors, NAD or NADP as acceptor"/>
    <property type="evidence" value="ECO:0007669"/>
    <property type="project" value="InterPro"/>
</dbReference>
<evidence type="ECO:0000256" key="6">
    <source>
        <dbReference type="PIRSR" id="PIRSR000106-2"/>
    </source>
</evidence>
<proteinExistence type="inferred from homology"/>
<evidence type="ECO:0000259" key="9">
    <source>
        <dbReference type="SMART" id="SM01274"/>
    </source>
</evidence>
<protein>
    <submittedName>
        <fullName evidence="10">NAD-dependent malic enzyme</fullName>
    </submittedName>
</protein>
<comment type="cofactor">
    <cofactor evidence="1">
        <name>Mn(2+)</name>
        <dbReference type="ChEBI" id="CHEBI:29035"/>
    </cofactor>
</comment>
<evidence type="ECO:0000256" key="7">
    <source>
        <dbReference type="PIRSR" id="PIRSR000106-3"/>
    </source>
</evidence>
<dbReference type="GO" id="GO:0051287">
    <property type="term" value="F:NAD binding"/>
    <property type="evidence" value="ECO:0007669"/>
    <property type="project" value="InterPro"/>
</dbReference>
<dbReference type="Gene3D" id="3.40.50.10380">
    <property type="entry name" value="Malic enzyme, N-terminal domain"/>
    <property type="match status" value="1"/>
</dbReference>
<evidence type="ECO:0000313" key="10">
    <source>
        <dbReference type="EMBL" id="UQK59853.1"/>
    </source>
</evidence>
<feature type="domain" description="Malic enzyme N-terminal" evidence="9">
    <location>
        <begin position="15"/>
        <end position="148"/>
    </location>
</feature>
<evidence type="ECO:0000256" key="5">
    <source>
        <dbReference type="PIRSR" id="PIRSR000106-1"/>
    </source>
</evidence>
<dbReference type="InterPro" id="IPR015884">
    <property type="entry name" value="Malic_enzyme_CS"/>
</dbReference>
<dbReference type="RefSeq" id="WP_249243184.1">
    <property type="nucleotide sequence ID" value="NZ_CP096649.1"/>
</dbReference>
<dbReference type="InterPro" id="IPR051674">
    <property type="entry name" value="Malate_Decarboxylase"/>
</dbReference>
<feature type="active site" description="Proton donor" evidence="5">
    <location>
        <position position="36"/>
    </location>
</feature>
<feature type="binding site" evidence="7">
    <location>
        <position position="134"/>
    </location>
    <ligand>
        <name>a divalent metal cation</name>
        <dbReference type="ChEBI" id="CHEBI:60240"/>
    </ligand>
</feature>
<dbReference type="PIRSF" id="PIRSF000106">
    <property type="entry name" value="ME"/>
    <property type="match status" value="1"/>
</dbReference>
<dbReference type="GO" id="GO:0046872">
    <property type="term" value="F:metal ion binding"/>
    <property type="evidence" value="ECO:0007669"/>
    <property type="project" value="UniProtKB-KW"/>
</dbReference>
<dbReference type="GO" id="GO:0004470">
    <property type="term" value="F:malic enzyme activity"/>
    <property type="evidence" value="ECO:0007669"/>
    <property type="project" value="InterPro"/>
</dbReference>
<dbReference type="SMART" id="SM01274">
    <property type="entry name" value="malic"/>
    <property type="match status" value="1"/>
</dbReference>
<dbReference type="InterPro" id="IPR012302">
    <property type="entry name" value="Malic_NAD-bd"/>
</dbReference>
<dbReference type="PANTHER" id="PTHR43237">
    <property type="entry name" value="NADP-DEPENDENT MALIC ENZYME"/>
    <property type="match status" value="1"/>
</dbReference>
<evidence type="ECO:0000313" key="11">
    <source>
        <dbReference type="Proteomes" id="UP000831151"/>
    </source>
</evidence>
<dbReference type="InterPro" id="IPR012301">
    <property type="entry name" value="Malic_N_dom"/>
</dbReference>
<dbReference type="Proteomes" id="UP000831151">
    <property type="component" value="Chromosome"/>
</dbReference>
<dbReference type="SUPFAM" id="SSF53223">
    <property type="entry name" value="Aminoacid dehydrogenase-like, N-terminal domain"/>
    <property type="match status" value="1"/>
</dbReference>
<evidence type="ECO:0000256" key="4">
    <source>
        <dbReference type="ARBA" id="ARBA00023002"/>
    </source>
</evidence>
<feature type="binding site" evidence="7">
    <location>
        <position position="133"/>
    </location>
    <ligand>
        <name>a divalent metal cation</name>
        <dbReference type="ChEBI" id="CHEBI:60240"/>
    </ligand>
</feature>
<evidence type="ECO:0000259" key="8">
    <source>
        <dbReference type="SMART" id="SM00919"/>
    </source>
</evidence>
<sequence length="384" mass="41606">MAYKEEALKFHEEKRGKLEVVPKVEVNNAHDLALAYTPGVAEPCKLIHEDPELQYKYTAKGNLIAVVTDGSAVLGLGNIGSKAGMPVMEGKSILFKKFGNVDAFPIMLDTQDVDEIVNTVKNIAPGFGGINLEDISAPRCFEIERKLDEMLDIPVFHDDQYGTAIVVTAALINACKLIKKEYADLKVVINGSGAAGIAIAYMMLNLGVKNILICDSKGIIYRGNEKNNWIKAEIAEKTNPNNEQGTLKDAMVGADVFIGVSAPGVLTKDMIKTMNKDAVVFAMANPVPEIYPDEAKEAGAKVVGTGRSDFPNQINNSLAFPGIFRGALDRRAKTITFDMKVAAAHAIAGLVSDEDLTASHIMPDMFDERVPKVVAKAVYDAYRE</sequence>
<dbReference type="AlphaFoldDB" id="A0A9E7DKE2"/>
<feature type="binding site" evidence="6">
    <location>
        <position position="285"/>
    </location>
    <ligand>
        <name>(S)-malate</name>
        <dbReference type="ChEBI" id="CHEBI:15589"/>
    </ligand>
</feature>
<dbReference type="EMBL" id="CP096649">
    <property type="protein sequence ID" value="UQK59853.1"/>
    <property type="molecule type" value="Genomic_DNA"/>
</dbReference>
<comment type="similarity">
    <text evidence="2">Belongs to the malic enzymes family.</text>
</comment>
<dbReference type="InterPro" id="IPR036291">
    <property type="entry name" value="NAD(P)-bd_dom_sf"/>
</dbReference>
<gene>
    <name evidence="10" type="ORF">M1R53_00380</name>
</gene>
<dbReference type="InterPro" id="IPR037062">
    <property type="entry name" value="Malic_N_dom_sf"/>
</dbReference>
<feature type="binding site" evidence="6">
    <location>
        <position position="315"/>
    </location>
    <ligand>
        <name>(S)-malate</name>
        <dbReference type="ChEBI" id="CHEBI:15589"/>
    </ligand>
</feature>
<evidence type="ECO:0000256" key="1">
    <source>
        <dbReference type="ARBA" id="ARBA00001936"/>
    </source>
</evidence>
<dbReference type="SUPFAM" id="SSF51735">
    <property type="entry name" value="NAD(P)-binding Rossmann-fold domains"/>
    <property type="match status" value="1"/>
</dbReference>
<comment type="cofactor">
    <cofactor evidence="7">
        <name>Mg(2+)</name>
        <dbReference type="ChEBI" id="CHEBI:18420"/>
    </cofactor>
    <cofactor evidence="7">
        <name>Mn(2+)</name>
        <dbReference type="ChEBI" id="CHEBI:29035"/>
    </cofactor>
    <text evidence="7">Divalent metal cations. Prefers magnesium or manganese.</text>
</comment>
<dbReference type="FunFam" id="3.40.50.720:FF:000095">
    <property type="entry name" value="NADP-dependent malic enzyme"/>
    <property type="match status" value="1"/>
</dbReference>
<evidence type="ECO:0000256" key="2">
    <source>
        <dbReference type="ARBA" id="ARBA00008785"/>
    </source>
</evidence>
<dbReference type="Pfam" id="PF03949">
    <property type="entry name" value="Malic_M"/>
    <property type="match status" value="1"/>
</dbReference>
<keyword evidence="11" id="KW-1185">Reference proteome</keyword>
<reference evidence="10" key="1">
    <citation type="submission" date="2022-04" db="EMBL/GenBank/DDBJ databases">
        <title>Complete genome sequences of Ezakiella coagulans and Fenollaria massiliensis.</title>
        <authorList>
            <person name="France M.T."/>
            <person name="Clifford J."/>
            <person name="Narina S."/>
            <person name="Rutt L."/>
            <person name="Ravel J."/>
        </authorList>
    </citation>
    <scope>NUCLEOTIDE SEQUENCE</scope>
    <source>
        <strain evidence="10">C0061C2</strain>
    </source>
</reference>
<feature type="binding site" evidence="7">
    <location>
        <position position="159"/>
    </location>
    <ligand>
        <name>a divalent metal cation</name>
        <dbReference type="ChEBI" id="CHEBI:60240"/>
    </ligand>
</feature>
<dbReference type="Pfam" id="PF00390">
    <property type="entry name" value="malic"/>
    <property type="match status" value="1"/>
</dbReference>
<dbReference type="PROSITE" id="PS00331">
    <property type="entry name" value="MALIC_ENZYMES"/>
    <property type="match status" value="1"/>
</dbReference>
<name>A0A9E7DKE2_9FIRM</name>
<keyword evidence="4" id="KW-0560">Oxidoreductase</keyword>
<dbReference type="InterPro" id="IPR045213">
    <property type="entry name" value="Malic_NAD-bd_bact_type"/>
</dbReference>
<feature type="active site" description="Proton acceptor" evidence="5">
    <location>
        <position position="91"/>
    </location>
</feature>
<organism evidence="10 11">
    <name type="scientific">Fenollaria massiliensis</name>
    <dbReference type="NCBI Taxonomy" id="938288"/>
    <lineage>
        <taxon>Bacteria</taxon>
        <taxon>Bacillati</taxon>
        <taxon>Bacillota</taxon>
        <taxon>Clostridia</taxon>
        <taxon>Eubacteriales</taxon>
        <taxon>Fenollaria</taxon>
    </lineage>
</organism>
<feature type="domain" description="Malic enzyme NAD-binding" evidence="8">
    <location>
        <begin position="160"/>
        <end position="383"/>
    </location>
</feature>
<dbReference type="SMART" id="SM00919">
    <property type="entry name" value="Malic_M"/>
    <property type="match status" value="1"/>
</dbReference>
<dbReference type="Gene3D" id="3.40.50.720">
    <property type="entry name" value="NAD(P)-binding Rossmann-like Domain"/>
    <property type="match status" value="1"/>
</dbReference>
<keyword evidence="3 7" id="KW-0479">Metal-binding</keyword>
<evidence type="ECO:0000256" key="3">
    <source>
        <dbReference type="ARBA" id="ARBA00022723"/>
    </source>
</evidence>
<accession>A0A9E7DKE2</accession>
<dbReference type="PANTHER" id="PTHR43237:SF4">
    <property type="entry name" value="NADP-DEPENDENT MALIC ENZYME"/>
    <property type="match status" value="1"/>
</dbReference>